<sequence length="415" mass="46685">MADSQSKRVAKLLLEPLGLEITSFQKLQTLWAGYGHICALTARPVDAKAAAAVSHLAHAKGSNNTFFLILKLIAPPPGPTDEGHLRKILSYDVEQYFYEKIAPKLKSDVAVAHCLTSSWELKHGDGELKGLTATIMTDLRVKFPVEGGKRAVLGPRQVQSALEWLANFHGDSWKALPDKLDDYLLPPLEEFKRRDSNASPGSKLWLNGGYTYLATRRSEYDSLAGDANSEWSEAFCTPLPGSSKSIAELVAAFLTPTGRPFETIIHGDVKSENLFTTESGEDVCFFDFQYVGLGLGVCDLAKLFTCSVPLDMLTDRPSIPEEMDMDRGEEALLYLYHETLLSRKPADKELPNYEWDDFVRHWECALVDWCRFQASWGFWGNTEWLEARARHILKDDGWRKWLHQEVPSDERSLSL</sequence>
<evidence type="ECO:0000313" key="1">
    <source>
        <dbReference type="EMBL" id="KAF5664297.1"/>
    </source>
</evidence>
<dbReference type="InterPro" id="IPR052961">
    <property type="entry name" value="Oxido-Kinase-like_Enzymes"/>
</dbReference>
<dbReference type="SUPFAM" id="SSF56112">
    <property type="entry name" value="Protein kinase-like (PK-like)"/>
    <property type="match status" value="1"/>
</dbReference>
<dbReference type="Pfam" id="PF02958">
    <property type="entry name" value="EcKL"/>
    <property type="match status" value="1"/>
</dbReference>
<dbReference type="Proteomes" id="UP000567885">
    <property type="component" value="Unassembled WGS sequence"/>
</dbReference>
<dbReference type="Gene3D" id="3.90.1200.10">
    <property type="match status" value="1"/>
</dbReference>
<dbReference type="AlphaFoldDB" id="A0A8H5T8W8"/>
<dbReference type="OrthoDB" id="411145at2759"/>
<dbReference type="EMBL" id="JAAGWQ010000135">
    <property type="protein sequence ID" value="KAF5664297.1"/>
    <property type="molecule type" value="Genomic_DNA"/>
</dbReference>
<comment type="caution">
    <text evidence="1">The sequence shown here is derived from an EMBL/GenBank/DDBJ whole genome shotgun (WGS) entry which is preliminary data.</text>
</comment>
<dbReference type="InterPro" id="IPR004119">
    <property type="entry name" value="EcKL"/>
</dbReference>
<accession>A0A8H5T8W8</accession>
<dbReference type="InterPro" id="IPR011009">
    <property type="entry name" value="Kinase-like_dom_sf"/>
</dbReference>
<dbReference type="PANTHER" id="PTHR23020:SF41">
    <property type="entry name" value="AMINOGLYCOSIDE PHOSPHOTRANSFERASE DOMAIN-CONTAINING PROTEIN"/>
    <property type="match status" value="1"/>
</dbReference>
<proteinExistence type="predicted"/>
<organism evidence="1 2">
    <name type="scientific">Fusarium heterosporum</name>
    <dbReference type="NCBI Taxonomy" id="42747"/>
    <lineage>
        <taxon>Eukaryota</taxon>
        <taxon>Fungi</taxon>
        <taxon>Dikarya</taxon>
        <taxon>Ascomycota</taxon>
        <taxon>Pezizomycotina</taxon>
        <taxon>Sordariomycetes</taxon>
        <taxon>Hypocreomycetidae</taxon>
        <taxon>Hypocreales</taxon>
        <taxon>Nectriaceae</taxon>
        <taxon>Fusarium</taxon>
        <taxon>Fusarium heterosporum species complex</taxon>
    </lineage>
</organism>
<protein>
    <recommendedName>
        <fullName evidence="3">Aminoglycoside phosphotransferase domain-containing protein</fullName>
    </recommendedName>
</protein>
<gene>
    <name evidence="1" type="ORF">FHETE_7180</name>
</gene>
<evidence type="ECO:0000313" key="2">
    <source>
        <dbReference type="Proteomes" id="UP000567885"/>
    </source>
</evidence>
<reference evidence="1 2" key="1">
    <citation type="submission" date="2020-05" db="EMBL/GenBank/DDBJ databases">
        <title>Identification and distribution of gene clusters putatively required for synthesis of sphingolipid metabolism inhibitors in phylogenetically diverse species of the filamentous fungus Fusarium.</title>
        <authorList>
            <person name="Kim H.-S."/>
            <person name="Busman M."/>
            <person name="Brown D.W."/>
            <person name="Divon H."/>
            <person name="Uhlig S."/>
            <person name="Proctor R.H."/>
        </authorList>
    </citation>
    <scope>NUCLEOTIDE SEQUENCE [LARGE SCALE GENOMIC DNA]</scope>
    <source>
        <strain evidence="1 2">NRRL 20693</strain>
    </source>
</reference>
<name>A0A8H5T8W8_FUSHE</name>
<dbReference type="PANTHER" id="PTHR23020">
    <property type="entry name" value="UNCHARACTERIZED NUCLEAR HORMONE RECEPTOR-RELATED"/>
    <property type="match status" value="1"/>
</dbReference>
<keyword evidence="2" id="KW-1185">Reference proteome</keyword>
<evidence type="ECO:0008006" key="3">
    <source>
        <dbReference type="Google" id="ProtNLM"/>
    </source>
</evidence>